<accession>A0A1M7MT40</accession>
<dbReference type="SUPFAM" id="SSF48452">
    <property type="entry name" value="TPR-like"/>
    <property type="match status" value="1"/>
</dbReference>
<dbReference type="Gene3D" id="1.25.40.390">
    <property type="match status" value="1"/>
</dbReference>
<dbReference type="GO" id="GO:0009279">
    <property type="term" value="C:cell outer membrane"/>
    <property type="evidence" value="ECO:0007669"/>
    <property type="project" value="UniProtKB-SubCell"/>
</dbReference>
<keyword evidence="4" id="KW-0472">Membrane</keyword>
<comment type="similarity">
    <text evidence="2">Belongs to the SusD family.</text>
</comment>
<evidence type="ECO:0000256" key="3">
    <source>
        <dbReference type="ARBA" id="ARBA00022729"/>
    </source>
</evidence>
<evidence type="ECO:0000259" key="7">
    <source>
        <dbReference type="Pfam" id="PF07980"/>
    </source>
</evidence>
<feature type="domain" description="SusD-like N-terminal" evidence="8">
    <location>
        <begin position="102"/>
        <end position="218"/>
    </location>
</feature>
<dbReference type="Pfam" id="PF07980">
    <property type="entry name" value="SusD_RagB"/>
    <property type="match status" value="1"/>
</dbReference>
<evidence type="ECO:0000256" key="5">
    <source>
        <dbReference type="ARBA" id="ARBA00023237"/>
    </source>
</evidence>
<proteinExistence type="inferred from homology"/>
<comment type="subcellular location">
    <subcellularLocation>
        <location evidence="1">Cell outer membrane</location>
    </subcellularLocation>
</comment>
<evidence type="ECO:0000313" key="9">
    <source>
        <dbReference type="EMBL" id="SHM94237.1"/>
    </source>
</evidence>
<dbReference type="InterPro" id="IPR033985">
    <property type="entry name" value="SusD-like_N"/>
</dbReference>
<evidence type="ECO:0000256" key="6">
    <source>
        <dbReference type="SAM" id="SignalP"/>
    </source>
</evidence>
<dbReference type="RefSeq" id="WP_073047316.1">
    <property type="nucleotide sequence ID" value="NZ_FRCJ01000008.1"/>
</dbReference>
<gene>
    <name evidence="9" type="ORF">SAMN04488494_2976</name>
</gene>
<dbReference type="OrthoDB" id="1100079at2"/>
<feature type="domain" description="RagB/SusD" evidence="7">
    <location>
        <begin position="386"/>
        <end position="513"/>
    </location>
</feature>
<evidence type="ECO:0000259" key="8">
    <source>
        <dbReference type="Pfam" id="PF14322"/>
    </source>
</evidence>
<evidence type="ECO:0000313" key="10">
    <source>
        <dbReference type="Proteomes" id="UP000184280"/>
    </source>
</evidence>
<reference evidence="9 10" key="1">
    <citation type="submission" date="2016-11" db="EMBL/GenBank/DDBJ databases">
        <authorList>
            <person name="Jaros S."/>
            <person name="Januszkiewicz K."/>
            <person name="Wedrychowicz H."/>
        </authorList>
    </citation>
    <scope>NUCLEOTIDE SEQUENCE [LARGE SCALE GENOMIC DNA]</scope>
    <source>
        <strain evidence="9 10">BPI-34</strain>
    </source>
</reference>
<organism evidence="9 10">
    <name type="scientific">Xylanibacter ruminicola</name>
    <name type="common">Prevotella ruminicola</name>
    <dbReference type="NCBI Taxonomy" id="839"/>
    <lineage>
        <taxon>Bacteria</taxon>
        <taxon>Pseudomonadati</taxon>
        <taxon>Bacteroidota</taxon>
        <taxon>Bacteroidia</taxon>
        <taxon>Bacteroidales</taxon>
        <taxon>Prevotellaceae</taxon>
        <taxon>Xylanibacter</taxon>
    </lineage>
</organism>
<dbReference type="Proteomes" id="UP000184280">
    <property type="component" value="Unassembled WGS sequence"/>
</dbReference>
<name>A0A1M7MT40_XYLRU</name>
<feature type="signal peptide" evidence="6">
    <location>
        <begin position="1"/>
        <end position="21"/>
    </location>
</feature>
<dbReference type="AlphaFoldDB" id="A0A1M7MT40"/>
<evidence type="ECO:0000256" key="1">
    <source>
        <dbReference type="ARBA" id="ARBA00004442"/>
    </source>
</evidence>
<dbReference type="PROSITE" id="PS51257">
    <property type="entry name" value="PROKAR_LIPOPROTEIN"/>
    <property type="match status" value="1"/>
</dbReference>
<dbReference type="InterPro" id="IPR011990">
    <property type="entry name" value="TPR-like_helical_dom_sf"/>
</dbReference>
<dbReference type="EMBL" id="FRCJ01000008">
    <property type="protein sequence ID" value="SHM94237.1"/>
    <property type="molecule type" value="Genomic_DNA"/>
</dbReference>
<dbReference type="InterPro" id="IPR012944">
    <property type="entry name" value="SusD_RagB_dom"/>
</dbReference>
<sequence length="550" mass="61986">MKKYISNIMAGFMLVSAPALVSCGEDYLNTAPTESISADDAVATTENAYKALNGIAKSMSTQQYAWDQGCAGENRIIALYENYASQDYFYNYYAQGWAPIMNLQYSLRNNTSYDAYPWFYYYTLVGQANTIIARIDDATGEESMKKFEKASALTFRAYSFEKLLHYYAPRWQDSDNGSAKGICLRLDESTGELPQATMAECYAQIYKDLDEAITLFQQSGMNRGTSEIWIANENVAHAVYARAALAKQDYQTALTHAPLARKGYALMSNADYYAGFCKPTSEWIFGSYGDAQENMWYWSYGTQYSCNGYYANNTANGAGSIDIELTNQIPDNDARKGLFLTPDKFENFDLSDPTVTDNYYLSYGIMGFSNDDLWNEVDAWVENRHNSSAASSMDRPYQPGYYYVGGQTKFYVFDTPGVGYLPFIRSSEMVLIEAEANYFLGNEAAAQAALVELNAKTGRDANYTCEKTGEELFDEIVNYRRLELWGEGFGFSDYKRWNKEISRKALTKGGSASVAIAVTVKTSDPNWTWAIPQWETDYNDAFRDPTKDAK</sequence>
<evidence type="ECO:0000256" key="2">
    <source>
        <dbReference type="ARBA" id="ARBA00006275"/>
    </source>
</evidence>
<evidence type="ECO:0000256" key="4">
    <source>
        <dbReference type="ARBA" id="ARBA00023136"/>
    </source>
</evidence>
<keyword evidence="3 6" id="KW-0732">Signal</keyword>
<feature type="chain" id="PRO_5009928249" evidence="6">
    <location>
        <begin position="22"/>
        <end position="550"/>
    </location>
</feature>
<dbReference type="Pfam" id="PF14322">
    <property type="entry name" value="SusD-like_3"/>
    <property type="match status" value="1"/>
</dbReference>
<keyword evidence="5" id="KW-0998">Cell outer membrane</keyword>
<protein>
    <submittedName>
        <fullName evidence="9">SusD family protein</fullName>
    </submittedName>
</protein>